<dbReference type="EMBL" id="GL883095">
    <property type="protein sequence ID" value="EGG10353.1"/>
    <property type="molecule type" value="Genomic_DNA"/>
</dbReference>
<evidence type="ECO:0008006" key="5">
    <source>
        <dbReference type="Google" id="ProtNLM"/>
    </source>
</evidence>
<feature type="region of interest" description="Disordered" evidence="2">
    <location>
        <begin position="414"/>
        <end position="489"/>
    </location>
</feature>
<evidence type="ECO:0000313" key="3">
    <source>
        <dbReference type="EMBL" id="EGG10353.1"/>
    </source>
</evidence>
<feature type="compositionally biased region" description="Basic residues" evidence="2">
    <location>
        <begin position="414"/>
        <end position="428"/>
    </location>
</feature>
<dbReference type="AlphaFoldDB" id="F4RBI8"/>
<keyword evidence="1" id="KW-0175">Coiled coil</keyword>
<dbReference type="KEGG" id="mlr:MELLADRAFT_103461"/>
<dbReference type="VEuPathDB" id="FungiDB:MELLADRAFT_103461"/>
<gene>
    <name evidence="3" type="ORF">MELLADRAFT_103461</name>
</gene>
<evidence type="ECO:0000256" key="1">
    <source>
        <dbReference type="SAM" id="Coils"/>
    </source>
</evidence>
<feature type="coiled-coil region" evidence="1">
    <location>
        <begin position="562"/>
        <end position="589"/>
    </location>
</feature>
<proteinExistence type="predicted"/>
<organism evidence="4">
    <name type="scientific">Melampsora larici-populina (strain 98AG31 / pathotype 3-4-7)</name>
    <name type="common">Poplar leaf rust fungus</name>
    <dbReference type="NCBI Taxonomy" id="747676"/>
    <lineage>
        <taxon>Eukaryota</taxon>
        <taxon>Fungi</taxon>
        <taxon>Dikarya</taxon>
        <taxon>Basidiomycota</taxon>
        <taxon>Pucciniomycotina</taxon>
        <taxon>Pucciniomycetes</taxon>
        <taxon>Pucciniales</taxon>
        <taxon>Melampsoraceae</taxon>
        <taxon>Melampsora</taxon>
    </lineage>
</organism>
<dbReference type="HOGENOM" id="CLU_408857_0_0_1"/>
<dbReference type="InParanoid" id="F4RBI8"/>
<evidence type="ECO:0000256" key="2">
    <source>
        <dbReference type="SAM" id="MobiDB-lite"/>
    </source>
</evidence>
<keyword evidence="4" id="KW-1185">Reference proteome</keyword>
<reference evidence="4" key="1">
    <citation type="journal article" date="2011" name="Proc. Natl. Acad. Sci. U.S.A.">
        <title>Obligate biotrophy features unraveled by the genomic analysis of rust fungi.</title>
        <authorList>
            <person name="Duplessis S."/>
            <person name="Cuomo C.A."/>
            <person name="Lin Y.-C."/>
            <person name="Aerts A."/>
            <person name="Tisserant E."/>
            <person name="Veneault-Fourrey C."/>
            <person name="Joly D.L."/>
            <person name="Hacquard S."/>
            <person name="Amselem J."/>
            <person name="Cantarel B.L."/>
            <person name="Chiu R."/>
            <person name="Coutinho P.M."/>
            <person name="Feau N."/>
            <person name="Field M."/>
            <person name="Frey P."/>
            <person name="Gelhaye E."/>
            <person name="Goldberg J."/>
            <person name="Grabherr M.G."/>
            <person name="Kodira C.D."/>
            <person name="Kohler A."/>
            <person name="Kuees U."/>
            <person name="Lindquist E.A."/>
            <person name="Lucas S.M."/>
            <person name="Mago R."/>
            <person name="Mauceli E."/>
            <person name="Morin E."/>
            <person name="Murat C."/>
            <person name="Pangilinan J.L."/>
            <person name="Park R."/>
            <person name="Pearson M."/>
            <person name="Quesneville H."/>
            <person name="Rouhier N."/>
            <person name="Sakthikumar S."/>
            <person name="Salamov A.A."/>
            <person name="Schmutz J."/>
            <person name="Selles B."/>
            <person name="Shapiro H."/>
            <person name="Tanguay P."/>
            <person name="Tuskan G.A."/>
            <person name="Henrissat B."/>
            <person name="Van de Peer Y."/>
            <person name="Rouze P."/>
            <person name="Ellis J.G."/>
            <person name="Dodds P.N."/>
            <person name="Schein J.E."/>
            <person name="Zhong S."/>
            <person name="Hamelin R.C."/>
            <person name="Grigoriev I.V."/>
            <person name="Szabo L.J."/>
            <person name="Martin F."/>
        </authorList>
    </citation>
    <scope>NUCLEOTIDE SEQUENCE [LARGE SCALE GENOMIC DNA]</scope>
    <source>
        <strain evidence="4">98AG31 / pathotype 3-4-7</strain>
    </source>
</reference>
<name>F4RBI8_MELLP</name>
<sequence length="672" mass="75442">MTLQCRSGVKPTGGVIVCQKNSCVKVDNVLSLCKFTAIPLHPFCFAKNMICPNRKSKEYTFSDLGYQDRYDIIKTRYPNGMTCSRSVLQIISSQSTQSTLSITLSTLSITLVSIINNIMPMRPRWWENPTPEELAWFNSLSPRSKSEIFHWTLNERSHPGIHAGLDQCFRCGELGHSRITTGCISTNPFPHQPDFNDWRRASNGKMYTVAMLRMTDEALAAEAALALLLPLKLLLPLNSKKDYTAIEAPITLSSEELDLLDSIEAAASMASQAVTVATEATEHGSIVSREGSTTIHEGPQDGQDLSRSFTVDGPSAEASQESSVAGNSIAGNGWAQVVQDVSRHVCRQPKAHFNLIHQYFPKATEFRVNIVCMLFLDILPAWLKNLTTDKGRESGDSYRFYLFTGYFTLSLRNRRIRPPMQTRSRKSSPKGDHSQKPSPSIKSEPVSPKPEASLSTSRKRPSTSHQTGIDVPKANRPRLSSPSSKMQAQLDHLQTKVDDLIDDVEECIDQAEEFELARSVLESKLAEDKESPSNISARKITREVRKELGPHIDRVNEELTTLKVDQAKMLDLERQVKELQEQVQRLDSRFTHEHSPPELSTKQMDELRKYIEAKLMPSMKDTNPTPKQPTTRYMDDADATEIKAALIKLQHTFDDMLEHTLRSEGGQQVVEE</sequence>
<feature type="region of interest" description="Disordered" evidence="2">
    <location>
        <begin position="281"/>
        <end position="305"/>
    </location>
</feature>
<accession>F4RBI8</accession>
<dbReference type="RefSeq" id="XP_007406654.1">
    <property type="nucleotide sequence ID" value="XM_007406592.1"/>
</dbReference>
<evidence type="ECO:0000313" key="4">
    <source>
        <dbReference type="Proteomes" id="UP000001072"/>
    </source>
</evidence>
<dbReference type="GeneID" id="18921979"/>
<protein>
    <recommendedName>
        <fullName evidence="5">CCHC-type domain-containing protein</fullName>
    </recommendedName>
</protein>
<dbReference type="Proteomes" id="UP000001072">
    <property type="component" value="Unassembled WGS sequence"/>
</dbReference>
<feature type="compositionally biased region" description="Polar residues" evidence="2">
    <location>
        <begin position="478"/>
        <end position="487"/>
    </location>
</feature>